<evidence type="ECO:0000313" key="2">
    <source>
        <dbReference type="Proteomes" id="UP000824469"/>
    </source>
</evidence>
<comment type="caution">
    <text evidence="1">The sequence shown here is derived from an EMBL/GenBank/DDBJ whole genome shotgun (WGS) entry which is preliminary data.</text>
</comment>
<organism evidence="1 2">
    <name type="scientific">Taxus chinensis</name>
    <name type="common">Chinese yew</name>
    <name type="synonym">Taxus wallichiana var. chinensis</name>
    <dbReference type="NCBI Taxonomy" id="29808"/>
    <lineage>
        <taxon>Eukaryota</taxon>
        <taxon>Viridiplantae</taxon>
        <taxon>Streptophyta</taxon>
        <taxon>Embryophyta</taxon>
        <taxon>Tracheophyta</taxon>
        <taxon>Spermatophyta</taxon>
        <taxon>Pinopsida</taxon>
        <taxon>Pinidae</taxon>
        <taxon>Conifers II</taxon>
        <taxon>Cupressales</taxon>
        <taxon>Taxaceae</taxon>
        <taxon>Taxus</taxon>
    </lineage>
</organism>
<reference evidence="1 2" key="1">
    <citation type="journal article" date="2021" name="Nat. Plants">
        <title>The Taxus genome provides insights into paclitaxel biosynthesis.</title>
        <authorList>
            <person name="Xiong X."/>
            <person name="Gou J."/>
            <person name="Liao Q."/>
            <person name="Li Y."/>
            <person name="Zhou Q."/>
            <person name="Bi G."/>
            <person name="Li C."/>
            <person name="Du R."/>
            <person name="Wang X."/>
            <person name="Sun T."/>
            <person name="Guo L."/>
            <person name="Liang H."/>
            <person name="Lu P."/>
            <person name="Wu Y."/>
            <person name="Zhang Z."/>
            <person name="Ro D.K."/>
            <person name="Shang Y."/>
            <person name="Huang S."/>
            <person name="Yan J."/>
        </authorList>
    </citation>
    <scope>NUCLEOTIDE SEQUENCE [LARGE SCALE GENOMIC DNA]</scope>
    <source>
        <strain evidence="1">Ta-2019</strain>
    </source>
</reference>
<dbReference type="EMBL" id="JAHRHJ020000003">
    <property type="protein sequence ID" value="KAH9321165.1"/>
    <property type="molecule type" value="Genomic_DNA"/>
</dbReference>
<sequence>LMMKDAQRALRHHFRGESSEKLQHLLAAGKETKWQRDCLDRNEKVEENSMESCYGDSLLLALGDDCEAARGPLQESLHL</sequence>
<dbReference type="AlphaFoldDB" id="A0AA38GGM7"/>
<protein>
    <submittedName>
        <fullName evidence="1">Uncharacterized protein</fullName>
    </submittedName>
</protein>
<keyword evidence="2" id="KW-1185">Reference proteome</keyword>
<evidence type="ECO:0000313" key="1">
    <source>
        <dbReference type="EMBL" id="KAH9321165.1"/>
    </source>
</evidence>
<accession>A0AA38GGM7</accession>
<dbReference type="Proteomes" id="UP000824469">
    <property type="component" value="Unassembled WGS sequence"/>
</dbReference>
<feature type="non-terminal residue" evidence="1">
    <location>
        <position position="79"/>
    </location>
</feature>
<name>A0AA38GGM7_TAXCH</name>
<proteinExistence type="predicted"/>
<feature type="non-terminal residue" evidence="1">
    <location>
        <position position="1"/>
    </location>
</feature>
<gene>
    <name evidence="1" type="ORF">KI387_015804</name>
</gene>